<evidence type="ECO:0000313" key="3">
    <source>
        <dbReference type="Proteomes" id="UP001596175"/>
    </source>
</evidence>
<organism evidence="2 3">
    <name type="scientific">Actinomycetospora rhizophila</name>
    <dbReference type="NCBI Taxonomy" id="1416876"/>
    <lineage>
        <taxon>Bacteria</taxon>
        <taxon>Bacillati</taxon>
        <taxon>Actinomycetota</taxon>
        <taxon>Actinomycetes</taxon>
        <taxon>Pseudonocardiales</taxon>
        <taxon>Pseudonocardiaceae</taxon>
        <taxon>Actinomycetospora</taxon>
    </lineage>
</organism>
<evidence type="ECO:0000256" key="1">
    <source>
        <dbReference type="SAM" id="MobiDB-lite"/>
    </source>
</evidence>
<comment type="caution">
    <text evidence="2">The sequence shown here is derived from an EMBL/GenBank/DDBJ whole genome shotgun (WGS) entry which is preliminary data.</text>
</comment>
<protein>
    <submittedName>
        <fullName evidence="2">Uncharacterized protein</fullName>
    </submittedName>
</protein>
<proteinExistence type="predicted"/>
<feature type="region of interest" description="Disordered" evidence="1">
    <location>
        <begin position="18"/>
        <end position="70"/>
    </location>
</feature>
<sequence>MAPARSWLVDAALLVTLPFGAGHGTPPPAGSPGPELVTGTVGEHGEPRVVPAHDPPAPAPAPDLERGVVP</sequence>
<reference evidence="3" key="1">
    <citation type="journal article" date="2019" name="Int. J. Syst. Evol. Microbiol.">
        <title>The Global Catalogue of Microorganisms (GCM) 10K type strain sequencing project: providing services to taxonomists for standard genome sequencing and annotation.</title>
        <authorList>
            <consortium name="The Broad Institute Genomics Platform"/>
            <consortium name="The Broad Institute Genome Sequencing Center for Infectious Disease"/>
            <person name="Wu L."/>
            <person name="Ma J."/>
        </authorList>
    </citation>
    <scope>NUCLEOTIDE SEQUENCE [LARGE SCALE GENOMIC DNA]</scope>
    <source>
        <strain evidence="3">XZYJ18</strain>
    </source>
</reference>
<name>A0ABV9ZKZ0_9PSEU</name>
<dbReference type="RefSeq" id="WP_378024287.1">
    <property type="nucleotide sequence ID" value="NZ_JBHSKG010000021.1"/>
</dbReference>
<accession>A0ABV9ZKZ0</accession>
<dbReference type="Proteomes" id="UP001596175">
    <property type="component" value="Unassembled WGS sequence"/>
</dbReference>
<gene>
    <name evidence="2" type="ORF">ACFPK1_28285</name>
</gene>
<dbReference type="EMBL" id="JBHSKG010000021">
    <property type="protein sequence ID" value="MFC5142158.1"/>
    <property type="molecule type" value="Genomic_DNA"/>
</dbReference>
<keyword evidence="3" id="KW-1185">Reference proteome</keyword>
<evidence type="ECO:0000313" key="2">
    <source>
        <dbReference type="EMBL" id="MFC5142158.1"/>
    </source>
</evidence>